<dbReference type="PANTHER" id="PTHR22807:SF61">
    <property type="entry name" value="NOL1_NOP2_SUN FAMILY PROTEIN _ ANTITERMINATION NUSB DOMAIN-CONTAINING PROTEIN"/>
    <property type="match status" value="1"/>
</dbReference>
<keyword evidence="6" id="KW-0698">rRNA processing</keyword>
<dbReference type="EC" id="2.1.1.176" evidence="4"/>
<evidence type="ECO:0000256" key="2">
    <source>
        <dbReference type="ARBA" id="ARBA00004496"/>
    </source>
</evidence>
<dbReference type="PROSITE" id="PS01153">
    <property type="entry name" value="NOL1_NOP2_SUN"/>
    <property type="match status" value="1"/>
</dbReference>
<evidence type="ECO:0000256" key="11">
    <source>
        <dbReference type="ARBA" id="ARBA00030399"/>
    </source>
</evidence>
<evidence type="ECO:0000256" key="14">
    <source>
        <dbReference type="PROSITE-ProRule" id="PRU01023"/>
    </source>
</evidence>
<comment type="function">
    <text evidence="1">Specifically methylates the cytosine at position 967 (m5C967) of 16S rRNA.</text>
</comment>
<dbReference type="AlphaFoldDB" id="A0A1J8NHH1"/>
<dbReference type="Gene3D" id="1.10.287.730">
    <property type="entry name" value="Helix hairpin bin"/>
    <property type="match status" value="1"/>
</dbReference>
<dbReference type="InterPro" id="IPR023267">
    <property type="entry name" value="RCMT"/>
</dbReference>
<proteinExistence type="inferred from homology"/>
<evidence type="ECO:0000256" key="5">
    <source>
        <dbReference type="ARBA" id="ARBA00022490"/>
    </source>
</evidence>
<dbReference type="PROSITE" id="PS51686">
    <property type="entry name" value="SAM_MT_RSMB_NOP"/>
    <property type="match status" value="1"/>
</dbReference>
<evidence type="ECO:0000259" key="15">
    <source>
        <dbReference type="PROSITE" id="PS51686"/>
    </source>
</evidence>
<dbReference type="PANTHER" id="PTHR22807">
    <property type="entry name" value="NOP2 YEAST -RELATED NOL1/NOP2/FMU SUN DOMAIN-CONTAINING"/>
    <property type="match status" value="1"/>
</dbReference>
<dbReference type="GO" id="GO:0003723">
    <property type="term" value="F:RNA binding"/>
    <property type="evidence" value="ECO:0007669"/>
    <property type="project" value="UniProtKB-UniRule"/>
</dbReference>
<dbReference type="PRINTS" id="PR02008">
    <property type="entry name" value="RCMTFAMILY"/>
</dbReference>
<dbReference type="NCBIfam" id="NF008149">
    <property type="entry name" value="PRK10901.1"/>
    <property type="match status" value="1"/>
</dbReference>
<evidence type="ECO:0000256" key="8">
    <source>
        <dbReference type="ARBA" id="ARBA00022679"/>
    </source>
</evidence>
<dbReference type="InterPro" id="IPR035926">
    <property type="entry name" value="NusB-like_sf"/>
</dbReference>
<dbReference type="FunFam" id="3.40.50.150:FF:000022">
    <property type="entry name" value="Ribosomal RNA small subunit methyltransferase B"/>
    <property type="match status" value="1"/>
</dbReference>
<dbReference type="Pfam" id="PF22458">
    <property type="entry name" value="RsmF-B_ferredox"/>
    <property type="match status" value="1"/>
</dbReference>
<evidence type="ECO:0000256" key="1">
    <source>
        <dbReference type="ARBA" id="ARBA00002724"/>
    </source>
</evidence>
<dbReference type="InterPro" id="IPR049560">
    <property type="entry name" value="MeTrfase_RsmB-F_NOP2_cat"/>
</dbReference>
<dbReference type="STRING" id="1225476.A1D18_05765"/>
<comment type="caution">
    <text evidence="14">Lacks conserved residue(s) required for the propagation of feature annotation.</text>
</comment>
<dbReference type="EMBL" id="LUKY01000033">
    <property type="protein sequence ID" value="OIZ94346.1"/>
    <property type="molecule type" value="Genomic_DNA"/>
</dbReference>
<dbReference type="InterPro" id="IPR006027">
    <property type="entry name" value="NusB_RsmB_TIM44"/>
</dbReference>
<name>A0A1J8NHH1_9COXI</name>
<evidence type="ECO:0000256" key="4">
    <source>
        <dbReference type="ARBA" id="ARBA00012140"/>
    </source>
</evidence>
<feature type="domain" description="SAM-dependent MTase RsmB/NOP-type" evidence="15">
    <location>
        <begin position="161"/>
        <end position="434"/>
    </location>
</feature>
<dbReference type="NCBIfam" id="NF011494">
    <property type="entry name" value="PRK14902.1"/>
    <property type="match status" value="1"/>
</dbReference>
<dbReference type="NCBIfam" id="TIGR00563">
    <property type="entry name" value="rsmB"/>
    <property type="match status" value="1"/>
</dbReference>
<dbReference type="GO" id="GO:0006355">
    <property type="term" value="P:regulation of DNA-templated transcription"/>
    <property type="evidence" value="ECO:0007669"/>
    <property type="project" value="InterPro"/>
</dbReference>
<dbReference type="Gene3D" id="3.40.50.150">
    <property type="entry name" value="Vaccinia Virus protein VP39"/>
    <property type="match status" value="1"/>
</dbReference>
<dbReference type="OrthoDB" id="9810297at2"/>
<evidence type="ECO:0000313" key="17">
    <source>
        <dbReference type="Proteomes" id="UP000183924"/>
    </source>
</evidence>
<gene>
    <name evidence="16" type="ORF">A1D18_05765</name>
</gene>
<dbReference type="InterPro" id="IPR004573">
    <property type="entry name" value="rRNA_ssu_MeTfrase_B"/>
</dbReference>
<evidence type="ECO:0000256" key="6">
    <source>
        <dbReference type="ARBA" id="ARBA00022552"/>
    </source>
</evidence>
<dbReference type="InterPro" id="IPR029063">
    <property type="entry name" value="SAM-dependent_MTases_sf"/>
</dbReference>
<evidence type="ECO:0000256" key="10">
    <source>
        <dbReference type="ARBA" id="ARBA00022884"/>
    </source>
</evidence>
<keyword evidence="8 14" id="KW-0808">Transferase</keyword>
<dbReference type="GO" id="GO:0009383">
    <property type="term" value="F:rRNA (cytosine-C5-)-methyltransferase activity"/>
    <property type="evidence" value="ECO:0007669"/>
    <property type="project" value="TreeGrafter"/>
</dbReference>
<keyword evidence="7 14" id="KW-0489">Methyltransferase</keyword>
<dbReference type="Gene3D" id="3.30.70.1170">
    <property type="entry name" value="Sun protein, domain 3"/>
    <property type="match status" value="1"/>
</dbReference>
<dbReference type="InterPro" id="IPR018314">
    <property type="entry name" value="RsmB/NOL1/NOP2-like_CS"/>
</dbReference>
<protein>
    <recommendedName>
        <fullName evidence="4">16S rRNA (cytosine(967)-C(5))-methyltransferase</fullName>
        <ecNumber evidence="4">2.1.1.176</ecNumber>
    </recommendedName>
    <alternativeName>
        <fullName evidence="11">16S rRNA m5C967 methyltransferase</fullName>
    </alternativeName>
    <alternativeName>
        <fullName evidence="12">rRNA (cytosine-C(5)-)-methyltransferase RsmB</fullName>
    </alternativeName>
</protein>
<evidence type="ECO:0000256" key="13">
    <source>
        <dbReference type="ARBA" id="ARBA00047283"/>
    </source>
</evidence>
<feature type="active site" description="Nucleophile" evidence="14">
    <location>
        <position position="376"/>
    </location>
</feature>
<comment type="subcellular location">
    <subcellularLocation>
        <location evidence="2">Cytoplasm</location>
    </subcellularLocation>
</comment>
<dbReference type="RefSeq" id="WP_071662837.1">
    <property type="nucleotide sequence ID" value="NZ_LUKY01000033.1"/>
</dbReference>
<feature type="binding site" evidence="14">
    <location>
        <position position="323"/>
    </location>
    <ligand>
        <name>S-adenosyl-L-methionine</name>
        <dbReference type="ChEBI" id="CHEBI:59789"/>
    </ligand>
</feature>
<comment type="similarity">
    <text evidence="3 14">Belongs to the class I-like SAM-binding methyltransferase superfamily. RsmB/NOP family.</text>
</comment>
<dbReference type="GO" id="GO:0005829">
    <property type="term" value="C:cytosol"/>
    <property type="evidence" value="ECO:0007669"/>
    <property type="project" value="TreeGrafter"/>
</dbReference>
<evidence type="ECO:0000256" key="12">
    <source>
        <dbReference type="ARBA" id="ARBA00031088"/>
    </source>
</evidence>
<dbReference type="InterPro" id="IPR054728">
    <property type="entry name" value="RsmB-like_ferredoxin"/>
</dbReference>
<dbReference type="GO" id="GO:0070475">
    <property type="term" value="P:rRNA base methylation"/>
    <property type="evidence" value="ECO:0007669"/>
    <property type="project" value="TreeGrafter"/>
</dbReference>
<evidence type="ECO:0000256" key="3">
    <source>
        <dbReference type="ARBA" id="ARBA00007494"/>
    </source>
</evidence>
<keyword evidence="5" id="KW-0963">Cytoplasm</keyword>
<dbReference type="SUPFAM" id="SSF53335">
    <property type="entry name" value="S-adenosyl-L-methionine-dependent methyltransferases"/>
    <property type="match status" value="1"/>
</dbReference>
<organism evidence="16 17">
    <name type="scientific">Candidatus Rickettsiella isopodorum</name>
    <dbReference type="NCBI Taxonomy" id="1225476"/>
    <lineage>
        <taxon>Bacteria</taxon>
        <taxon>Pseudomonadati</taxon>
        <taxon>Pseudomonadota</taxon>
        <taxon>Gammaproteobacteria</taxon>
        <taxon>Legionellales</taxon>
        <taxon>Coxiellaceae</taxon>
        <taxon>Rickettsiella</taxon>
    </lineage>
</organism>
<dbReference type="Pfam" id="PF01189">
    <property type="entry name" value="Methyltr_RsmB-F"/>
    <property type="match status" value="1"/>
</dbReference>
<dbReference type="Proteomes" id="UP000183924">
    <property type="component" value="Unassembled WGS sequence"/>
</dbReference>
<reference evidence="16 17" key="1">
    <citation type="submission" date="2016-03" db="EMBL/GenBank/DDBJ databases">
        <title>Comparative genomics of Rickettsiella.</title>
        <authorList>
            <person name="Chandler C."/>
            <person name="Wang Y."/>
        </authorList>
    </citation>
    <scope>NUCLEOTIDE SEQUENCE [LARGE SCALE GENOMIC DNA]</scope>
    <source>
        <strain evidence="16 17">RCFS May 2013</strain>
    </source>
</reference>
<dbReference type="Pfam" id="PF01029">
    <property type="entry name" value="NusB"/>
    <property type="match status" value="1"/>
</dbReference>
<keyword evidence="17" id="KW-1185">Reference proteome</keyword>
<feature type="binding site" evidence="14">
    <location>
        <position position="275"/>
    </location>
    <ligand>
        <name>S-adenosyl-L-methionine</name>
        <dbReference type="ChEBI" id="CHEBI:59789"/>
    </ligand>
</feature>
<evidence type="ECO:0000256" key="9">
    <source>
        <dbReference type="ARBA" id="ARBA00022691"/>
    </source>
</evidence>
<dbReference type="Gene3D" id="1.10.940.10">
    <property type="entry name" value="NusB-like"/>
    <property type="match status" value="1"/>
</dbReference>
<keyword evidence="9 14" id="KW-0949">S-adenosyl-L-methionine</keyword>
<comment type="caution">
    <text evidence="16">The sequence shown here is derived from an EMBL/GenBank/DDBJ whole genome shotgun (WGS) entry which is preliminary data.</text>
</comment>
<accession>A0A1J8NHH1</accession>
<dbReference type="InterPro" id="IPR001678">
    <property type="entry name" value="MeTrfase_RsmB-F_NOP2_dom"/>
</dbReference>
<comment type="catalytic activity">
    <reaction evidence="13">
        <text>cytidine(967) in 16S rRNA + S-adenosyl-L-methionine = 5-methylcytidine(967) in 16S rRNA + S-adenosyl-L-homocysteine + H(+)</text>
        <dbReference type="Rhea" id="RHEA:42748"/>
        <dbReference type="Rhea" id="RHEA-COMP:10219"/>
        <dbReference type="Rhea" id="RHEA-COMP:10220"/>
        <dbReference type="ChEBI" id="CHEBI:15378"/>
        <dbReference type="ChEBI" id="CHEBI:57856"/>
        <dbReference type="ChEBI" id="CHEBI:59789"/>
        <dbReference type="ChEBI" id="CHEBI:74483"/>
        <dbReference type="ChEBI" id="CHEBI:82748"/>
        <dbReference type="EC" id="2.1.1.176"/>
    </reaction>
</comment>
<evidence type="ECO:0000256" key="7">
    <source>
        <dbReference type="ARBA" id="ARBA00022603"/>
    </source>
</evidence>
<dbReference type="SUPFAM" id="SSF48013">
    <property type="entry name" value="NusB-like"/>
    <property type="match status" value="1"/>
</dbReference>
<dbReference type="CDD" id="cd02440">
    <property type="entry name" value="AdoMet_MTases"/>
    <property type="match status" value="1"/>
</dbReference>
<sequence>MFNSRAIAAQIISRVLKEKISLTDALSAGVNTNIDSRDRAFIQELCYGVIRWYSSLRQLCSYLLKKPLNATDQDVYALLLIGLYQLNYLRTSPHAAVHETVQAARELHKVWAVPLINGVLRSFQRQKASLLKKLPKDSHFAHPDWLIKKLRQAWPNEWQAILAANNHLPPMSLRVNLLKITRRGYVQKLKDKDITGNSSELSQVGIILDESCPVLNLPGFMEGEVSIQDTAAQLAASLLLLEPGQRVLDACAAPGGKTTHILEAQSGLVSCVAVDHDAIRLNKVKDNLNRLRLEDTKVQLLCAKAQDLKNTWKGELFDRILLDAPCSGTGVIRKHPDIKLLRREEDIAKLAEQQYQLISSLWGLLKPNGILLYVTCSVLPEENTEVLLRFLSHYKNAKEEIIDEKWGIVCTIGRQILPQIHGSDGFYYARLRKDLSH</sequence>
<feature type="binding site" evidence="14">
    <location>
        <begin position="251"/>
        <end position="257"/>
    </location>
    <ligand>
        <name>S-adenosyl-L-methionine</name>
        <dbReference type="ChEBI" id="CHEBI:59789"/>
    </ligand>
</feature>
<keyword evidence="10 14" id="KW-0694">RNA-binding</keyword>
<evidence type="ECO:0000313" key="16">
    <source>
        <dbReference type="EMBL" id="OIZ94346.1"/>
    </source>
</evidence>